<reference evidence="1 2" key="1">
    <citation type="submission" date="2011-05" db="EMBL/GenBank/DDBJ databases">
        <authorList>
            <person name="Muzny D."/>
            <person name="Qin X."/>
            <person name="Deng J."/>
            <person name="Jiang H."/>
            <person name="Liu Y."/>
            <person name="Qu J."/>
            <person name="Song X.-Z."/>
            <person name="Zhang L."/>
            <person name="Thornton R."/>
            <person name="Coyle M."/>
            <person name="Francisco L."/>
            <person name="Jackson L."/>
            <person name="Javaid M."/>
            <person name="Korchina V."/>
            <person name="Kovar C."/>
            <person name="Mata R."/>
            <person name="Mathew T."/>
            <person name="Ngo R."/>
            <person name="Nguyen L."/>
            <person name="Nguyen N."/>
            <person name="Okwuonu G."/>
            <person name="Ongeri F."/>
            <person name="Pham C."/>
            <person name="Simmons D."/>
            <person name="Wilczek-Boney K."/>
            <person name="Hale W."/>
            <person name="Jakkamsetti A."/>
            <person name="Pham P."/>
            <person name="Ruth R."/>
            <person name="San Lucas F."/>
            <person name="Warren J."/>
            <person name="Zhang J."/>
            <person name="Zhao Z."/>
            <person name="Zhou C."/>
            <person name="Zhu D."/>
            <person name="Lee S."/>
            <person name="Bess C."/>
            <person name="Blankenburg K."/>
            <person name="Forbes L."/>
            <person name="Fu Q."/>
            <person name="Gubbala S."/>
            <person name="Hirani K."/>
            <person name="Jayaseelan J.C."/>
            <person name="Lara F."/>
            <person name="Munidasa M."/>
            <person name="Palculict T."/>
            <person name="Patil S."/>
            <person name="Pu L.-L."/>
            <person name="Saada N."/>
            <person name="Tang L."/>
            <person name="Weissenberger G."/>
            <person name="Zhu Y."/>
            <person name="Hemphill L."/>
            <person name="Shang Y."/>
            <person name="Youmans B."/>
            <person name="Ayvaz T."/>
            <person name="Ross M."/>
            <person name="Santibanez J."/>
            <person name="Aqrawi P."/>
            <person name="Gross S."/>
            <person name="Joshi V."/>
            <person name="Fowler G."/>
            <person name="Nazareth L."/>
            <person name="Reid J."/>
            <person name="Worley K."/>
            <person name="Petrosino J."/>
            <person name="Highlander S."/>
            <person name="Gibbs R."/>
        </authorList>
    </citation>
    <scope>NUCLEOTIDE SEQUENCE [LARGE SCALE GENOMIC DNA]</scope>
    <source>
        <strain evidence="1 2">ATCC 33926</strain>
    </source>
</reference>
<dbReference type="AlphaFoldDB" id="A0AA36XKY8"/>
<organism evidence="1 2">
    <name type="scientific">Neisseria macacae ATCC 33926</name>
    <dbReference type="NCBI Taxonomy" id="997348"/>
    <lineage>
        <taxon>Bacteria</taxon>
        <taxon>Pseudomonadati</taxon>
        <taxon>Pseudomonadota</taxon>
        <taxon>Betaproteobacteria</taxon>
        <taxon>Neisseriales</taxon>
        <taxon>Neisseriaceae</taxon>
        <taxon>Neisseria</taxon>
    </lineage>
</organism>
<name>A0AA36XKY8_9NEIS</name>
<dbReference type="EMBL" id="AFQE01000062">
    <property type="protein sequence ID" value="EGQ77113.1"/>
    <property type="molecule type" value="Genomic_DNA"/>
</dbReference>
<comment type="caution">
    <text evidence="1">The sequence shown here is derived from an EMBL/GenBank/DDBJ whole genome shotgun (WGS) entry which is preliminary data.</text>
</comment>
<evidence type="ECO:0000313" key="1">
    <source>
        <dbReference type="EMBL" id="EGQ77113.1"/>
    </source>
</evidence>
<dbReference type="Proteomes" id="UP000004982">
    <property type="component" value="Unassembled WGS sequence"/>
</dbReference>
<accession>A0AA36XKY8</accession>
<proteinExistence type="predicted"/>
<sequence>MPHYIADSNKKDTAQYRPTLFNPLFQTTSRCVRSKTKSLPE</sequence>
<evidence type="ECO:0000313" key="2">
    <source>
        <dbReference type="Proteomes" id="UP000004982"/>
    </source>
</evidence>
<gene>
    <name evidence="1" type="ORF">HMPREF9418_1339</name>
</gene>
<protein>
    <submittedName>
        <fullName evidence="1">Uncharacterized protein</fullName>
    </submittedName>
</protein>